<feature type="compositionally biased region" description="Polar residues" evidence="1">
    <location>
        <begin position="1606"/>
        <end position="1619"/>
    </location>
</feature>
<feature type="domain" description="DUF4758" evidence="2">
    <location>
        <begin position="699"/>
        <end position="755"/>
    </location>
</feature>
<keyword evidence="4" id="KW-1185">Reference proteome</keyword>
<feature type="compositionally biased region" description="Low complexity" evidence="1">
    <location>
        <begin position="1748"/>
        <end position="1780"/>
    </location>
</feature>
<evidence type="ECO:0000313" key="3">
    <source>
        <dbReference type="EMBL" id="KAH8376055.1"/>
    </source>
</evidence>
<protein>
    <recommendedName>
        <fullName evidence="2">DUF4758 domain-containing protein</fullName>
    </recommendedName>
</protein>
<feature type="compositionally biased region" description="Acidic residues" evidence="1">
    <location>
        <begin position="1646"/>
        <end position="1672"/>
    </location>
</feature>
<reference evidence="3" key="1">
    <citation type="journal article" date="2021" name="Mol. Ecol. Resour.">
        <title>Phylogenomic analyses of the genus Drosophila reveals genomic signals of climate adaptation.</title>
        <authorList>
            <person name="Li F."/>
            <person name="Rane R.V."/>
            <person name="Luria V."/>
            <person name="Xiong Z."/>
            <person name="Chen J."/>
            <person name="Li Z."/>
            <person name="Catullo R.A."/>
            <person name="Griffin P.C."/>
            <person name="Schiffer M."/>
            <person name="Pearce S."/>
            <person name="Lee S.F."/>
            <person name="McElroy K."/>
            <person name="Stocker A."/>
            <person name="Shirriffs J."/>
            <person name="Cockerell F."/>
            <person name="Coppin C."/>
            <person name="Sgro C.M."/>
            <person name="Karger A."/>
            <person name="Cain J.W."/>
            <person name="Weber J.A."/>
            <person name="Santpere G."/>
            <person name="Kirschner M.W."/>
            <person name="Hoffmann A.A."/>
            <person name="Oakeshott J.G."/>
            <person name="Zhang G."/>
        </authorList>
    </citation>
    <scope>NUCLEOTIDE SEQUENCE</scope>
    <source>
        <strain evidence="3">BGI-SZ-2011g</strain>
    </source>
</reference>
<feature type="region of interest" description="Disordered" evidence="1">
    <location>
        <begin position="1500"/>
        <end position="1888"/>
    </location>
</feature>
<feature type="non-terminal residue" evidence="3">
    <location>
        <position position="2368"/>
    </location>
</feature>
<sequence length="2368" mass="262472">DLTTVLLVNNDGAGRLGDVHAHGRYLSVRPELGLLTSTARTFIQEGITTEYATQVLGTTLDNGRLYAQYLKKSSRVLFENGYAPSLSSSPTVLTSWVGEGDIVHSHTRSYIQSHNDLFNADAPDWRDIDDNLDVITSGPVVIPAEFVGNTDFPNIKESHQVSKLTEIEPAVTLMSKEISGSAKQSPQANYSALKQLGEKWTIHKVLPFGDLPTFTVKNHFEPSGYHTNHGFNFDINANADIDAEERRSAKEYYYQQQQSLQLKNNEQRFLNLTKRLLSTVTYYGFADFTTVVGDSVIVFSPSSSQPMSLLGHVTTIKGMATLRTTPVEDKQFTLNTATSEAVGVSVMSVSDTSVITESAKLNSNTLKSTETIVDIDEVHINMTPFRSGLEISSNSTFDLGQLLSENVSSQPPNAVESSMGKSTLSLPTDQEILEIYASLSKAQVKEHSNISSTLSSQSNLNGHGGATTIFVDDDPFANFKEPTIILTSNTVTNTINNVEITTSHFLVEAKEIQEQIFEETKRSTPSTIDLATELMFESTQLPPLSHGFDNLHCDQRSSQIFLTQLPKLITILKTHIQDMSTVIDSSYSSSYDIKETTKYYCIPESTSRTELATMATDSKLNSVLEVMAEVETENVKKTNEMEQTEGITKESTSEETPVILESTTENSNAYDDYVTESEDYDIESDFENGQNEVDVIFKTLFTTYTYLTTFFEGESTAVTSHTEVVTNVITSVVGSSTQQEESTSTTIETDSSTSVTTKIAPTVHSIYIIQNEFDKLLHPSADDMTTNLEELNQITLQLDDAKSTKTFYTTYTYYTTIFANNTTEIMSRTEVFTNYVSKLLTESGPTMDVAMDTLSTTAPILTASKAATFSDSFYNNKAAEVVEDKEEKEHENVKLVTDVRSSSSSGSKKQVIGKLFVNKDQIIEDQVSSESNTEEFIPSETLLLQTSFTTFTFYTTMYVSDVTNVVSRLETVTNIATETVQPTKMLQRQGQEDASTLPITYFTTFTYWTKLSKDGEITTISREETISNVIEPTKQQTTESHANLTATNSITGTATALIAASESNTNVPSGDAEAITTFYTTFTYYTTSYEANNTVTDSRLETITNIIRPTAEFSDSDFTLKETSILPTTSKSLLGADVSTRKVSSLILYDYKHIIDADSVSTLYFTTKVYESINENGSPVELTSTISKLHVDDVKKMELATSGSSDDDAVSSRQYKTGLVRLIEGTRIGNSTTTLYQSKVIGTIIDNRYAQIIESTSSFLFESQIEPSVTSTLMDTFAVSTIQSFPPSLVDLHHSMIYRHDSTEVNLEEEEPNDNTAITNDDDQVEYENSIDIDSNISKAQTQEKKRTFAPVIRPFASRNRPINRFAPKQKTQSASSATIITRLDITPTITATPALKSVGRFGSSRKASISNAPNILTTTSRRLFGRPIKASNGAVSQITSSNFRASSSFSTSSRNRFVSSLRTALTSTSSKRLSSSYRNPSSSNNYRISALNRIKPTPIINPSLTKSSVDMTSDAQLEDDGSSTEETNAEVYVNVEDNAKANENSRRQQNPLLRFRRPLGRPNGFTTITSARRNPFSGPTKSSTETIATTTTKTSTAKPRPRSFQRPTISNLQTSTRFPNKLFPPRGFFQKKQLKPDETGSNLNENDDTEYDDNDEETDSYADSDEAGVDNDNDRLRRSHPNNRTLFRVRRQTSDALSRSRFRFRRPKTATTEEPAQSLGNDEITEGTTTSASPRLKQNARYGSRFQTHSQQSIPTSTQPSLPLTHRGPIRPTRPTTTRMQFTLREKDTTTMKNNARQGNSQLTTSSFRRHQHPPATSQRRITTNSSHNSRRLKTYSNHNHNSNHNVVDVSNQRATGASRSRNANRGRSSSMRGRASNRNEDTSSTDLGSVTITVTHLIPAEVTIPVINGQVTEFKNIVTGKPSLEVLAPHQYTQILGNNGQISLYLTREDSNINSVGVTELTRYLLHDTMTTTVTFTPTTIRGRKTSFSHVLPSTVYSVENVVTTLQPQISANAPLANILLSQLLLGNINLPANQLLGVLGQPAQGSLLATGLPLEPAPALQPLPQTEYRTHTSTYVTTIYDGKSTILPITFQGKKILTTVFDTTAQTITATEYSIDTIINTPTIQQQFLQQQPQVNSLLLQQFLLQQQQQQQPLQIQHPISNTVMPQIYLGDHLQDLDGVDDLADAVSHMRDNIDDIIITEHDADRKNSRKKSRKSGKSSKLQKTKSADVEKVDDRSVITLYVSGRRPGEFSTILSTVYNEHPSNLQKRHVQQTAALYRADDFTKYGASEQNEIIININNSELHKNALGKDARLNECLSNTCLLWNINSQTTSLESIVGDVDSWYTAKSKKQAQTLTVTTQSSRK</sequence>
<feature type="non-terminal residue" evidence="3">
    <location>
        <position position="1"/>
    </location>
</feature>
<feature type="compositionally biased region" description="Polar residues" evidence="1">
    <location>
        <begin position="1710"/>
        <end position="1734"/>
    </location>
</feature>
<feature type="compositionally biased region" description="Polar residues" evidence="1">
    <location>
        <begin position="1816"/>
        <end position="1829"/>
    </location>
</feature>
<feature type="compositionally biased region" description="Low complexity" evidence="1">
    <location>
        <begin position="1838"/>
        <end position="1878"/>
    </location>
</feature>
<comment type="caution">
    <text evidence="3">The sequence shown here is derived from an EMBL/GenBank/DDBJ whole genome shotgun (WGS) entry which is preliminary data.</text>
</comment>
<organism evidence="3 4">
    <name type="scientific">Drosophila rubida</name>
    <dbReference type="NCBI Taxonomy" id="30044"/>
    <lineage>
        <taxon>Eukaryota</taxon>
        <taxon>Metazoa</taxon>
        <taxon>Ecdysozoa</taxon>
        <taxon>Arthropoda</taxon>
        <taxon>Hexapoda</taxon>
        <taxon>Insecta</taxon>
        <taxon>Pterygota</taxon>
        <taxon>Neoptera</taxon>
        <taxon>Endopterygota</taxon>
        <taxon>Diptera</taxon>
        <taxon>Brachycera</taxon>
        <taxon>Muscomorpha</taxon>
        <taxon>Ephydroidea</taxon>
        <taxon>Drosophilidae</taxon>
        <taxon>Drosophila</taxon>
    </lineage>
</organism>
<feature type="compositionally biased region" description="Basic residues" evidence="1">
    <location>
        <begin position="1678"/>
        <end position="1692"/>
    </location>
</feature>
<feature type="compositionally biased region" description="Basic and acidic residues" evidence="1">
    <location>
        <begin position="1538"/>
        <end position="1547"/>
    </location>
</feature>
<dbReference type="PANTHER" id="PTHR39072:SF2">
    <property type="match status" value="1"/>
</dbReference>
<evidence type="ECO:0000259" key="2">
    <source>
        <dbReference type="Pfam" id="PF15950"/>
    </source>
</evidence>
<gene>
    <name evidence="3" type="ORF">KR093_011339</name>
</gene>
<feature type="compositionally biased region" description="Polar residues" evidence="1">
    <location>
        <begin position="1501"/>
        <end position="1516"/>
    </location>
</feature>
<dbReference type="Pfam" id="PF15950">
    <property type="entry name" value="DUF4758"/>
    <property type="match status" value="4"/>
</dbReference>
<feature type="region of interest" description="Disordered" evidence="1">
    <location>
        <begin position="2207"/>
        <end position="2232"/>
    </location>
</feature>
<dbReference type="EMBL" id="JAJJHW010001156">
    <property type="protein sequence ID" value="KAH8376055.1"/>
    <property type="molecule type" value="Genomic_DNA"/>
</dbReference>
<evidence type="ECO:0000313" key="4">
    <source>
        <dbReference type="Proteomes" id="UP001200034"/>
    </source>
</evidence>
<evidence type="ECO:0000256" key="1">
    <source>
        <dbReference type="SAM" id="MobiDB-lite"/>
    </source>
</evidence>
<feature type="compositionally biased region" description="Polar residues" evidence="1">
    <location>
        <begin position="1792"/>
        <end position="1808"/>
    </location>
</feature>
<dbReference type="InterPro" id="IPR031866">
    <property type="entry name" value="DUF4758"/>
</dbReference>
<feature type="domain" description="DUF4758" evidence="2">
    <location>
        <begin position="1076"/>
        <end position="1258"/>
    </location>
</feature>
<feature type="compositionally biased region" description="Low complexity" evidence="1">
    <location>
        <begin position="1581"/>
        <end position="1599"/>
    </location>
</feature>
<feature type="compositionally biased region" description="Basic residues" evidence="1">
    <location>
        <begin position="2211"/>
        <end position="2227"/>
    </location>
</feature>
<feature type="domain" description="DUF4758" evidence="2">
    <location>
        <begin position="945"/>
        <end position="994"/>
    </location>
</feature>
<accession>A0AAD4K2Y8</accession>
<proteinExistence type="predicted"/>
<dbReference type="PANTHER" id="PTHR39072">
    <property type="entry name" value="RE48511P"/>
    <property type="match status" value="1"/>
</dbReference>
<dbReference type="Proteomes" id="UP001200034">
    <property type="component" value="Unassembled WGS sequence"/>
</dbReference>
<feature type="domain" description="DUF4758" evidence="2">
    <location>
        <begin position="806"/>
        <end position="890"/>
    </location>
</feature>
<name>A0AAD4K2Y8_9MUSC</name>